<sequence length="267" mass="29536">MRSRFTDDDAEQAAQLLAFAMRPRLLPSRDNAYRELLRRYRHDGAFRTLTGRIAAGLGLRVLGEHEDIGLAIAADGGSPFETRMETYARRTQKEGGYAERFLHGIIHLAVAAVSFPRPDDLAEDEYVGRVSVDVVDAVVREACDRLREKAASREESADVPSDAPELELAWHAYANRPEAFPTKDKRRAMNTTKGMVSRALNFLAEQGFLTPMKNAGEDVFQTTRRYQLQVRELAATSAFEELVALGVVLPMAVTTGPGTVAEAPEDV</sequence>
<accession>A0A1H5B9E0</accession>
<dbReference type="EMBL" id="FNTD01000004">
    <property type="protein sequence ID" value="SED51223.1"/>
    <property type="molecule type" value="Genomic_DNA"/>
</dbReference>
<reference evidence="1 2" key="1">
    <citation type="submission" date="2016-10" db="EMBL/GenBank/DDBJ databases">
        <authorList>
            <person name="de Groot N.N."/>
        </authorList>
    </citation>
    <scope>NUCLEOTIDE SEQUENCE [LARGE SCALE GENOMIC DNA]</scope>
    <source>
        <strain evidence="1 2">DSM 40306</strain>
    </source>
</reference>
<name>A0A1H5B9E0_9ACTN</name>
<dbReference type="GeneID" id="95514101"/>
<proteinExistence type="predicted"/>
<organism evidence="1 2">
    <name type="scientific">Streptomyces misionensis</name>
    <dbReference type="NCBI Taxonomy" id="67331"/>
    <lineage>
        <taxon>Bacteria</taxon>
        <taxon>Bacillati</taxon>
        <taxon>Actinomycetota</taxon>
        <taxon>Actinomycetes</taxon>
        <taxon>Kitasatosporales</taxon>
        <taxon>Streptomycetaceae</taxon>
        <taxon>Streptomyces</taxon>
    </lineage>
</organism>
<dbReference type="Proteomes" id="UP000182375">
    <property type="component" value="Unassembled WGS sequence"/>
</dbReference>
<dbReference type="AlphaFoldDB" id="A0A1H5B9E0"/>
<gene>
    <name evidence="1" type="ORF">SAMN04490357_5014</name>
</gene>
<protein>
    <submittedName>
        <fullName evidence="1">Uncharacterized protein</fullName>
    </submittedName>
</protein>
<dbReference type="RefSeq" id="WP_074993142.1">
    <property type="nucleotide sequence ID" value="NZ_FNTD01000004.1"/>
</dbReference>
<evidence type="ECO:0000313" key="1">
    <source>
        <dbReference type="EMBL" id="SED51223.1"/>
    </source>
</evidence>
<dbReference type="STRING" id="67331.SAMN04490357_5014"/>
<evidence type="ECO:0000313" key="2">
    <source>
        <dbReference type="Proteomes" id="UP000182375"/>
    </source>
</evidence>